<dbReference type="InterPro" id="IPR007214">
    <property type="entry name" value="YbaK/aa-tRNA-synth-assoc-dom"/>
</dbReference>
<gene>
    <name evidence="2" type="ORF">ABID26_004849</name>
</gene>
<dbReference type="RefSeq" id="WP_292302587.1">
    <property type="nucleotide sequence ID" value="NZ_JBEPLM010000010.1"/>
</dbReference>
<dbReference type="Pfam" id="PF04073">
    <property type="entry name" value="tRNA_edit"/>
    <property type="match status" value="1"/>
</dbReference>
<name>A0ABV2HXR7_9HYPH</name>
<keyword evidence="3" id="KW-1185">Reference proteome</keyword>
<dbReference type="Gene3D" id="3.90.960.10">
    <property type="entry name" value="YbaK/aminoacyl-tRNA synthetase-associated domain"/>
    <property type="match status" value="1"/>
</dbReference>
<accession>A0ABV2HXR7</accession>
<dbReference type="Proteomes" id="UP001549036">
    <property type="component" value="Unassembled WGS sequence"/>
</dbReference>
<dbReference type="EC" id="3.1.1.-" evidence="2"/>
<dbReference type="SUPFAM" id="SSF55826">
    <property type="entry name" value="YbaK/ProRS associated domain"/>
    <property type="match status" value="1"/>
</dbReference>
<sequence>MSPSVKRFLEERGARYQVETHAPLISFEDAKTILSLDPAKMVKGLTFARPGGFAIVALRAADRADYKKIADALGLRRADLWLADAQSVRRDLDMEQGGIVPLPIGSARVLIDRAVLGLDQIVCGTGRNTATLIIDRDVWLDIADGELGDFAKPAPVAM</sequence>
<reference evidence="2 3" key="1">
    <citation type="submission" date="2024-06" db="EMBL/GenBank/DDBJ databases">
        <title>Genomic Encyclopedia of Type Strains, Phase IV (KMG-IV): sequencing the most valuable type-strain genomes for metagenomic binning, comparative biology and taxonomic classification.</title>
        <authorList>
            <person name="Goeker M."/>
        </authorList>
    </citation>
    <scope>NUCLEOTIDE SEQUENCE [LARGE SCALE GENOMIC DNA]</scope>
    <source>
        <strain evidence="2 3">DSM 29846</strain>
    </source>
</reference>
<dbReference type="CDD" id="cd04332">
    <property type="entry name" value="YbaK_like"/>
    <property type="match status" value="1"/>
</dbReference>
<protein>
    <submittedName>
        <fullName evidence="2">Cys-tRNA(Pro)/Cys-tRNA(Cys) deacylase</fullName>
        <ecNumber evidence="2">3.1.1.-</ecNumber>
    </submittedName>
</protein>
<feature type="domain" description="YbaK/aminoacyl-tRNA synthetase-associated" evidence="1">
    <location>
        <begin position="23"/>
        <end position="139"/>
    </location>
</feature>
<evidence type="ECO:0000313" key="2">
    <source>
        <dbReference type="EMBL" id="MET3595437.1"/>
    </source>
</evidence>
<dbReference type="GO" id="GO:0016787">
    <property type="term" value="F:hydrolase activity"/>
    <property type="evidence" value="ECO:0007669"/>
    <property type="project" value="UniProtKB-KW"/>
</dbReference>
<evidence type="ECO:0000259" key="1">
    <source>
        <dbReference type="Pfam" id="PF04073"/>
    </source>
</evidence>
<keyword evidence="2" id="KW-0378">Hydrolase</keyword>
<organism evidence="2 3">
    <name type="scientific">Mesorhizobium shonense</name>
    <dbReference type="NCBI Taxonomy" id="1209948"/>
    <lineage>
        <taxon>Bacteria</taxon>
        <taxon>Pseudomonadati</taxon>
        <taxon>Pseudomonadota</taxon>
        <taxon>Alphaproteobacteria</taxon>
        <taxon>Hyphomicrobiales</taxon>
        <taxon>Phyllobacteriaceae</taxon>
        <taxon>Mesorhizobium</taxon>
    </lineage>
</organism>
<dbReference type="InterPro" id="IPR036754">
    <property type="entry name" value="YbaK/aa-tRNA-synt-asso_dom_sf"/>
</dbReference>
<proteinExistence type="predicted"/>
<dbReference type="EMBL" id="JBEPLM010000010">
    <property type="protein sequence ID" value="MET3595437.1"/>
    <property type="molecule type" value="Genomic_DNA"/>
</dbReference>
<evidence type="ECO:0000313" key="3">
    <source>
        <dbReference type="Proteomes" id="UP001549036"/>
    </source>
</evidence>
<comment type="caution">
    <text evidence="2">The sequence shown here is derived from an EMBL/GenBank/DDBJ whole genome shotgun (WGS) entry which is preliminary data.</text>
</comment>